<name>A0A0G2J324_9EURO</name>
<sequence length="73" mass="8474">MARSQTAGIKCTPCQSTFFHLPRLTSQLTRMENRSTKNCMRNWFRQIFSLLPNSNVYRNSLPLSRLLHSNSKG</sequence>
<comment type="caution">
    <text evidence="1">The sequence shown here is derived from an EMBL/GenBank/DDBJ whole genome shotgun (WGS) entry which is preliminary data.</text>
</comment>
<gene>
    <name evidence="1" type="ORF">EMCG_09453</name>
</gene>
<dbReference type="AlphaFoldDB" id="A0A0G2J324"/>
<proteinExistence type="predicted"/>
<protein>
    <submittedName>
        <fullName evidence="1">Uncharacterized protein</fullName>
    </submittedName>
</protein>
<evidence type="ECO:0000313" key="2">
    <source>
        <dbReference type="Proteomes" id="UP000034164"/>
    </source>
</evidence>
<organism evidence="1 2">
    <name type="scientific">[Emmonsia] crescens</name>
    <dbReference type="NCBI Taxonomy" id="73230"/>
    <lineage>
        <taxon>Eukaryota</taxon>
        <taxon>Fungi</taxon>
        <taxon>Dikarya</taxon>
        <taxon>Ascomycota</taxon>
        <taxon>Pezizomycotina</taxon>
        <taxon>Eurotiomycetes</taxon>
        <taxon>Eurotiomycetidae</taxon>
        <taxon>Onygenales</taxon>
        <taxon>Ajellomycetaceae</taxon>
        <taxon>Emergomyces</taxon>
    </lineage>
</organism>
<dbReference type="EMBL" id="LCZI01000764">
    <property type="protein sequence ID" value="KKZ64634.1"/>
    <property type="molecule type" value="Genomic_DNA"/>
</dbReference>
<dbReference type="VEuPathDB" id="FungiDB:EMCG_09453"/>
<evidence type="ECO:0000313" key="1">
    <source>
        <dbReference type="EMBL" id="KKZ64634.1"/>
    </source>
</evidence>
<dbReference type="Proteomes" id="UP000034164">
    <property type="component" value="Unassembled WGS sequence"/>
</dbReference>
<accession>A0A0G2J324</accession>
<reference evidence="2" key="1">
    <citation type="journal article" date="2015" name="PLoS Genet.">
        <title>The dynamic genome and transcriptome of the human fungal pathogen Blastomyces and close relative Emmonsia.</title>
        <authorList>
            <person name="Munoz J.F."/>
            <person name="Gauthier G.M."/>
            <person name="Desjardins C.A."/>
            <person name="Gallo J.E."/>
            <person name="Holder J."/>
            <person name="Sullivan T.D."/>
            <person name="Marty A.J."/>
            <person name="Carmen J.C."/>
            <person name="Chen Z."/>
            <person name="Ding L."/>
            <person name="Gujja S."/>
            <person name="Magrini V."/>
            <person name="Misas E."/>
            <person name="Mitreva M."/>
            <person name="Priest M."/>
            <person name="Saif S."/>
            <person name="Whiston E.A."/>
            <person name="Young S."/>
            <person name="Zeng Q."/>
            <person name="Goldman W.E."/>
            <person name="Mardis E.R."/>
            <person name="Taylor J.W."/>
            <person name="McEwen J.G."/>
            <person name="Clay O.K."/>
            <person name="Klein B.S."/>
            <person name="Cuomo C.A."/>
        </authorList>
    </citation>
    <scope>NUCLEOTIDE SEQUENCE [LARGE SCALE GENOMIC DNA]</scope>
    <source>
        <strain evidence="2">UAMH 3008</strain>
    </source>
</reference>